<dbReference type="InterPro" id="IPR013221">
    <property type="entry name" value="Mur_ligase_cen"/>
</dbReference>
<dbReference type="PANTHER" id="PTHR23135">
    <property type="entry name" value="MUR LIGASE FAMILY MEMBER"/>
    <property type="match status" value="1"/>
</dbReference>
<dbReference type="Proteomes" id="UP000228495">
    <property type="component" value="Unassembled WGS sequence"/>
</dbReference>
<evidence type="ECO:0000313" key="4">
    <source>
        <dbReference type="Proteomes" id="UP000228495"/>
    </source>
</evidence>
<dbReference type="Pfam" id="PF02875">
    <property type="entry name" value="Mur_ligase_C"/>
    <property type="match status" value="1"/>
</dbReference>
<evidence type="ECO:0000259" key="1">
    <source>
        <dbReference type="Pfam" id="PF02875"/>
    </source>
</evidence>
<comment type="caution">
    <text evidence="3">The sequence shown here is derived from an EMBL/GenBank/DDBJ whole genome shotgun (WGS) entry which is preliminary data.</text>
</comment>
<gene>
    <name evidence="3" type="ORF">COX05_03235</name>
</gene>
<feature type="domain" description="Mur ligase C-terminal" evidence="1">
    <location>
        <begin position="211"/>
        <end position="343"/>
    </location>
</feature>
<feature type="domain" description="Mur ligase central" evidence="2">
    <location>
        <begin position="32"/>
        <end position="149"/>
    </location>
</feature>
<evidence type="ECO:0008006" key="5">
    <source>
        <dbReference type="Google" id="ProtNLM"/>
    </source>
</evidence>
<dbReference type="InterPro" id="IPR036615">
    <property type="entry name" value="Mur_ligase_C_dom_sf"/>
</dbReference>
<dbReference type="GO" id="GO:0016881">
    <property type="term" value="F:acid-amino acid ligase activity"/>
    <property type="evidence" value="ECO:0007669"/>
    <property type="project" value="InterPro"/>
</dbReference>
<dbReference type="Pfam" id="PF08245">
    <property type="entry name" value="Mur_ligase_M"/>
    <property type="match status" value="1"/>
</dbReference>
<evidence type="ECO:0000259" key="2">
    <source>
        <dbReference type="Pfam" id="PF08245"/>
    </source>
</evidence>
<organism evidence="3 4">
    <name type="scientific">candidate division WWE3 bacterium CG22_combo_CG10-13_8_21_14_all_39_12</name>
    <dbReference type="NCBI Taxonomy" id="1975094"/>
    <lineage>
        <taxon>Bacteria</taxon>
        <taxon>Katanobacteria</taxon>
    </lineage>
</organism>
<dbReference type="PANTHER" id="PTHR23135:SF4">
    <property type="entry name" value="UDP-N-ACETYLMURAMOYL-L-ALANYL-D-GLUTAMATE--2,6-DIAMINOPIMELATE LIGASE MURE HOMOLOG, CHLOROPLASTIC"/>
    <property type="match status" value="1"/>
</dbReference>
<accession>A0A2H0BFE2</accession>
<dbReference type="InterPro" id="IPR036565">
    <property type="entry name" value="Mur-like_cat_sf"/>
</dbReference>
<evidence type="ECO:0000313" key="3">
    <source>
        <dbReference type="EMBL" id="PIP56392.1"/>
    </source>
</evidence>
<dbReference type="GO" id="GO:0005524">
    <property type="term" value="F:ATP binding"/>
    <property type="evidence" value="ECO:0007669"/>
    <property type="project" value="InterPro"/>
</dbReference>
<dbReference type="EMBL" id="PCSU01000056">
    <property type="protein sequence ID" value="PIP56392.1"/>
    <property type="molecule type" value="Genomic_DNA"/>
</dbReference>
<name>A0A2H0BFE2_UNCKA</name>
<dbReference type="SUPFAM" id="SSF53623">
    <property type="entry name" value="MurD-like peptide ligases, catalytic domain"/>
    <property type="match status" value="1"/>
</dbReference>
<dbReference type="Gene3D" id="3.40.1190.10">
    <property type="entry name" value="Mur-like, catalytic domain"/>
    <property type="match status" value="2"/>
</dbReference>
<proteinExistence type="predicted"/>
<dbReference type="InterPro" id="IPR004101">
    <property type="entry name" value="Mur_ligase_C"/>
</dbReference>
<dbReference type="Gene3D" id="3.90.190.20">
    <property type="entry name" value="Mur ligase, C-terminal domain"/>
    <property type="match status" value="1"/>
</dbReference>
<sequence>MQKIKNIFHLLRAWIATIYFGHPSRKLTVIGITGTDGKTTTSIYTHAILSKAGINVGLLSTISAQFGDKQMDTGFHVTSPGAWDVQKILRSMVNEGMTHVVLEVTSHAIDQNRFAGVHFNVTGLTNITHEHLDYHKSFEAYQKTKLSFLATGDISLSAENISDGVLQGIDVNLLGSYNTQNAKLAAAIALALQVPQEFVKKGIESVTAISGRMEVVYNDKFKVIVDFAHTSKGLYTALTSVRTMVSTESKVIVVFGCAGERDYHKRPTMGEIAVKNADLTVITAEDPRTEDVNVICQQIALGAGNAGGVRDETYFIKPNRKEAIAFALSQATEGSIVLITGKGHEKSMNLDGKTEIPWSDQAVVRELINQYTT</sequence>
<protein>
    <recommendedName>
        <fullName evidence="5">UDP-N-acetylmuramoyl-L-alanyl-D-glutamate--2, 6-diaminopimelate ligase</fullName>
    </recommendedName>
</protein>
<dbReference type="AlphaFoldDB" id="A0A2H0BFE2"/>
<dbReference type="SUPFAM" id="SSF53244">
    <property type="entry name" value="MurD-like peptide ligases, peptide-binding domain"/>
    <property type="match status" value="1"/>
</dbReference>
<reference evidence="3 4" key="1">
    <citation type="submission" date="2017-09" db="EMBL/GenBank/DDBJ databases">
        <title>Depth-based differentiation of microbial function through sediment-hosted aquifers and enrichment of novel symbionts in the deep terrestrial subsurface.</title>
        <authorList>
            <person name="Probst A.J."/>
            <person name="Ladd B."/>
            <person name="Jarett J.K."/>
            <person name="Geller-Mcgrath D.E."/>
            <person name="Sieber C.M."/>
            <person name="Emerson J.B."/>
            <person name="Anantharaman K."/>
            <person name="Thomas B.C."/>
            <person name="Malmstrom R."/>
            <person name="Stieglmeier M."/>
            <person name="Klingl A."/>
            <person name="Woyke T."/>
            <person name="Ryan C.M."/>
            <person name="Banfield J.F."/>
        </authorList>
    </citation>
    <scope>NUCLEOTIDE SEQUENCE [LARGE SCALE GENOMIC DNA]</scope>
    <source>
        <strain evidence="3">CG22_combo_CG10-13_8_21_14_all_39_12</strain>
    </source>
</reference>